<reference evidence="4" key="3">
    <citation type="submission" date="2015-04" db="UniProtKB">
        <authorList>
            <consortium name="EnsemblPlants"/>
        </authorList>
    </citation>
    <scope>IDENTIFICATION</scope>
    <source>
        <strain evidence="4">cv. Jemalong A17</strain>
    </source>
</reference>
<feature type="domain" description="F-box associated beta-propeller type 1" evidence="1">
    <location>
        <begin position="125"/>
        <end position="336"/>
    </location>
</feature>
<reference evidence="3" key="4">
    <citation type="journal article" date="2018" name="Nat. Plants">
        <title>Whole-genome landscape of Medicago truncatula symbiotic genes.</title>
        <authorList>
            <person name="Pecrix Y."/>
            <person name="Gamas P."/>
            <person name="Carrere S."/>
        </authorList>
    </citation>
    <scope>NUCLEOTIDE SEQUENCE</scope>
    <source>
        <tissue evidence="3">Leaves</tissue>
    </source>
</reference>
<dbReference type="PaxDb" id="3880-AES66324"/>
<keyword evidence="5" id="KW-1185">Reference proteome</keyword>
<evidence type="ECO:0000313" key="4">
    <source>
        <dbReference type="EnsemblPlants" id="AES66324"/>
    </source>
</evidence>
<dbReference type="InterPro" id="IPR006527">
    <property type="entry name" value="F-box-assoc_dom_typ1"/>
</dbReference>
<accession>G7IQW5</accession>
<dbReference type="EMBL" id="PSQE01000002">
    <property type="protein sequence ID" value="RHN74450.1"/>
    <property type="molecule type" value="Genomic_DNA"/>
</dbReference>
<evidence type="ECO:0000313" key="3">
    <source>
        <dbReference type="EMBL" id="RHN74450.1"/>
    </source>
</evidence>
<dbReference type="Gramene" id="rna10524">
    <property type="protein sequence ID" value="RHN74450.1"/>
    <property type="gene ID" value="gene10524"/>
</dbReference>
<evidence type="ECO:0000259" key="1">
    <source>
        <dbReference type="Pfam" id="PF07734"/>
    </source>
</evidence>
<dbReference type="EMBL" id="CM001218">
    <property type="protein sequence ID" value="AES66324.1"/>
    <property type="molecule type" value="Genomic_DNA"/>
</dbReference>
<dbReference type="PANTHER" id="PTHR31672:SF13">
    <property type="entry name" value="F-BOX PROTEIN CPR30-LIKE"/>
    <property type="match status" value="1"/>
</dbReference>
<organism evidence="2 5">
    <name type="scientific">Medicago truncatula</name>
    <name type="common">Barrel medic</name>
    <name type="synonym">Medicago tribuloides</name>
    <dbReference type="NCBI Taxonomy" id="3880"/>
    <lineage>
        <taxon>Eukaryota</taxon>
        <taxon>Viridiplantae</taxon>
        <taxon>Streptophyta</taxon>
        <taxon>Embryophyta</taxon>
        <taxon>Tracheophyta</taxon>
        <taxon>Spermatophyta</taxon>
        <taxon>Magnoliopsida</taxon>
        <taxon>eudicotyledons</taxon>
        <taxon>Gunneridae</taxon>
        <taxon>Pentapetalae</taxon>
        <taxon>rosids</taxon>
        <taxon>fabids</taxon>
        <taxon>Fabales</taxon>
        <taxon>Fabaceae</taxon>
        <taxon>Papilionoideae</taxon>
        <taxon>50 kb inversion clade</taxon>
        <taxon>NPAAA clade</taxon>
        <taxon>Hologalegina</taxon>
        <taxon>IRL clade</taxon>
        <taxon>Trifolieae</taxon>
        <taxon>Medicago</taxon>
    </lineage>
</organism>
<dbReference type="NCBIfam" id="TIGR01640">
    <property type="entry name" value="F_box_assoc_1"/>
    <property type="match status" value="1"/>
</dbReference>
<dbReference type="KEGG" id="mtr:11445825"/>
<protein>
    <submittedName>
        <fullName evidence="2">F-box protein interaction domain protein</fullName>
    </submittedName>
    <submittedName>
        <fullName evidence="3">Putative F-box domain-containing protein</fullName>
    </submittedName>
</protein>
<name>G7IQW5_MEDTR</name>
<dbReference type="Proteomes" id="UP000265566">
    <property type="component" value="Chromosome 2"/>
</dbReference>
<dbReference type="EnsemblPlants" id="AES66324">
    <property type="protein sequence ID" value="AES66324"/>
    <property type="gene ID" value="MTR_2g065840"/>
</dbReference>
<dbReference type="SUPFAM" id="SSF81383">
    <property type="entry name" value="F-box domain"/>
    <property type="match status" value="1"/>
</dbReference>
<sequence length="390" mass="44804">MAASNEKVNIYVLEYIVFSILSKLPLKSVKRFTCINKHWTLLFENPYFVNMFYNNMVSKYNSLYDEPCFLLSHKNSNWERELYLISGKRIENKLPLNWPRPFIRDPGGYNYPLPFIACSSVNGTICIYDNIDSHSTVVLWNPATDELHIVAEDHDYCVIDGFYDDRDITYTIHGFGYDNVSDDYKIIRYVDYHGKLDTLWDGPSWEIYSLKGNYWDAINVDMPNCCWSKVGVGVHLDGVCHWLGITDSETYVVSFNLSTEVSVTALIPSELFNLKWVDRDLAVLNGHVIMISRYVKTTSFHISISMLGEPGVNESWIKLFDVGPLSDIKRFIGAGEKGDIFFKKDDDELAYLDLTTGVIQNIGVKLHPYHDFSQVVLYKKNILPIGGIKE</sequence>
<dbReference type="Proteomes" id="UP000002051">
    <property type="component" value="Chromosome 2"/>
</dbReference>
<dbReference type="AlphaFoldDB" id="G7IQW5"/>
<reference evidence="2 5" key="1">
    <citation type="journal article" date="2011" name="Nature">
        <title>The Medicago genome provides insight into the evolution of rhizobial symbioses.</title>
        <authorList>
            <person name="Young N.D."/>
            <person name="Debelle F."/>
            <person name="Oldroyd G.E."/>
            <person name="Geurts R."/>
            <person name="Cannon S.B."/>
            <person name="Udvardi M.K."/>
            <person name="Benedito V.A."/>
            <person name="Mayer K.F."/>
            <person name="Gouzy J."/>
            <person name="Schoof H."/>
            <person name="Van de Peer Y."/>
            <person name="Proost S."/>
            <person name="Cook D.R."/>
            <person name="Meyers B.C."/>
            <person name="Spannagl M."/>
            <person name="Cheung F."/>
            <person name="De Mita S."/>
            <person name="Krishnakumar V."/>
            <person name="Gundlach H."/>
            <person name="Zhou S."/>
            <person name="Mudge J."/>
            <person name="Bharti A.K."/>
            <person name="Murray J.D."/>
            <person name="Naoumkina M.A."/>
            <person name="Rosen B."/>
            <person name="Silverstein K.A."/>
            <person name="Tang H."/>
            <person name="Rombauts S."/>
            <person name="Zhao P.X."/>
            <person name="Zhou P."/>
            <person name="Barbe V."/>
            <person name="Bardou P."/>
            <person name="Bechner M."/>
            <person name="Bellec A."/>
            <person name="Berger A."/>
            <person name="Berges H."/>
            <person name="Bidwell S."/>
            <person name="Bisseling T."/>
            <person name="Choisne N."/>
            <person name="Couloux A."/>
            <person name="Denny R."/>
            <person name="Deshpande S."/>
            <person name="Dai X."/>
            <person name="Doyle J.J."/>
            <person name="Dudez A.M."/>
            <person name="Farmer A.D."/>
            <person name="Fouteau S."/>
            <person name="Franken C."/>
            <person name="Gibelin C."/>
            <person name="Gish J."/>
            <person name="Goldstein S."/>
            <person name="Gonzalez A.J."/>
            <person name="Green P.J."/>
            <person name="Hallab A."/>
            <person name="Hartog M."/>
            <person name="Hua A."/>
            <person name="Humphray S.J."/>
            <person name="Jeong D.H."/>
            <person name="Jing Y."/>
            <person name="Jocker A."/>
            <person name="Kenton S.M."/>
            <person name="Kim D.J."/>
            <person name="Klee K."/>
            <person name="Lai H."/>
            <person name="Lang C."/>
            <person name="Lin S."/>
            <person name="Macmil S.L."/>
            <person name="Magdelenat G."/>
            <person name="Matthews L."/>
            <person name="McCorrison J."/>
            <person name="Monaghan E.L."/>
            <person name="Mun J.H."/>
            <person name="Najar F.Z."/>
            <person name="Nicholson C."/>
            <person name="Noirot C."/>
            <person name="O'Bleness M."/>
            <person name="Paule C.R."/>
            <person name="Poulain J."/>
            <person name="Prion F."/>
            <person name="Qin B."/>
            <person name="Qu C."/>
            <person name="Retzel E.F."/>
            <person name="Riddle C."/>
            <person name="Sallet E."/>
            <person name="Samain S."/>
            <person name="Samson N."/>
            <person name="Sanders I."/>
            <person name="Saurat O."/>
            <person name="Scarpelli C."/>
            <person name="Schiex T."/>
            <person name="Segurens B."/>
            <person name="Severin A.J."/>
            <person name="Sherrier D.J."/>
            <person name="Shi R."/>
            <person name="Sims S."/>
            <person name="Singer S.R."/>
            <person name="Sinharoy S."/>
            <person name="Sterck L."/>
            <person name="Viollet A."/>
            <person name="Wang B.B."/>
            <person name="Wang K."/>
            <person name="Wang M."/>
            <person name="Wang X."/>
            <person name="Warfsmann J."/>
            <person name="Weissenbach J."/>
            <person name="White D.D."/>
            <person name="White J.D."/>
            <person name="Wiley G.B."/>
            <person name="Wincker P."/>
            <person name="Xing Y."/>
            <person name="Yang L."/>
            <person name="Yao Z."/>
            <person name="Ying F."/>
            <person name="Zhai J."/>
            <person name="Zhou L."/>
            <person name="Zuber A."/>
            <person name="Denarie J."/>
            <person name="Dixon R.A."/>
            <person name="May G.D."/>
            <person name="Schwartz D.C."/>
            <person name="Rogers J."/>
            <person name="Quetier F."/>
            <person name="Town C.D."/>
            <person name="Roe B.A."/>
        </authorList>
    </citation>
    <scope>NUCLEOTIDE SEQUENCE [LARGE SCALE GENOMIC DNA]</scope>
    <source>
        <strain evidence="2">A17</strain>
        <strain evidence="4 5">cv. Jemalong A17</strain>
    </source>
</reference>
<dbReference type="InterPro" id="IPR036047">
    <property type="entry name" value="F-box-like_dom_sf"/>
</dbReference>
<dbReference type="InterPro" id="IPR050796">
    <property type="entry name" value="SCF_F-box_component"/>
</dbReference>
<reference evidence="2 5" key="2">
    <citation type="journal article" date="2014" name="BMC Genomics">
        <title>An improved genome release (version Mt4.0) for the model legume Medicago truncatula.</title>
        <authorList>
            <person name="Tang H."/>
            <person name="Krishnakumar V."/>
            <person name="Bidwell S."/>
            <person name="Rosen B."/>
            <person name="Chan A."/>
            <person name="Zhou S."/>
            <person name="Gentzbittel L."/>
            <person name="Childs K.L."/>
            <person name="Yandell M."/>
            <person name="Gundlach H."/>
            <person name="Mayer K.F."/>
            <person name="Schwartz D.C."/>
            <person name="Town C.D."/>
        </authorList>
    </citation>
    <scope>GENOME REANNOTATION</scope>
    <source>
        <strain evidence="4 5">cv. Jemalong A17</strain>
    </source>
</reference>
<dbReference type="PANTHER" id="PTHR31672">
    <property type="entry name" value="BNACNNG10540D PROTEIN"/>
    <property type="match status" value="1"/>
</dbReference>
<gene>
    <name evidence="4" type="primary">11445825</name>
    <name evidence="2" type="ordered locus">MTR_2g065840</name>
    <name evidence="3" type="ORF">MtrunA17_Chr2g0310531</name>
</gene>
<evidence type="ECO:0000313" key="5">
    <source>
        <dbReference type="Proteomes" id="UP000002051"/>
    </source>
</evidence>
<dbReference type="InterPro" id="IPR017451">
    <property type="entry name" value="F-box-assoc_interact_dom"/>
</dbReference>
<dbReference type="HOGENOM" id="CLU_027176_5_0_1"/>
<dbReference type="Pfam" id="PF07734">
    <property type="entry name" value="FBA_1"/>
    <property type="match status" value="1"/>
</dbReference>
<proteinExistence type="predicted"/>
<evidence type="ECO:0000313" key="2">
    <source>
        <dbReference type="EMBL" id="AES66324.1"/>
    </source>
</evidence>
<dbReference type="OrthoDB" id="1430190at2759"/>